<comment type="caution">
    <text evidence="7">The sequence shown here is derived from an EMBL/GenBank/DDBJ whole genome shotgun (WGS) entry which is preliminary data.</text>
</comment>
<name>A0A2A2LKD8_9BILA</name>
<protein>
    <recommendedName>
        <fullName evidence="9">Gustatory receptor</fullName>
    </recommendedName>
</protein>
<dbReference type="PANTHER" id="PTHR37976">
    <property type="entry name" value="PROTEIN CBG16927"/>
    <property type="match status" value="1"/>
</dbReference>
<evidence type="ECO:0000256" key="6">
    <source>
        <dbReference type="SAM" id="Phobius"/>
    </source>
</evidence>
<keyword evidence="3" id="KW-0732">Signal</keyword>
<accession>A0A2A2LKD8</accession>
<evidence type="ECO:0000256" key="1">
    <source>
        <dbReference type="ARBA" id="ARBA00004141"/>
    </source>
</evidence>
<feature type="transmembrane region" description="Helical" evidence="6">
    <location>
        <begin position="237"/>
        <end position="262"/>
    </location>
</feature>
<dbReference type="OrthoDB" id="5795306at2759"/>
<keyword evidence="4 6" id="KW-1133">Transmembrane helix</keyword>
<feature type="transmembrane region" description="Helical" evidence="6">
    <location>
        <begin position="144"/>
        <end position="165"/>
    </location>
</feature>
<evidence type="ECO:0008006" key="9">
    <source>
        <dbReference type="Google" id="ProtNLM"/>
    </source>
</evidence>
<dbReference type="EMBL" id="LIAE01006656">
    <property type="protein sequence ID" value="PAV86575.1"/>
    <property type="molecule type" value="Genomic_DNA"/>
</dbReference>
<feature type="transmembrane region" description="Helical" evidence="6">
    <location>
        <begin position="353"/>
        <end position="375"/>
    </location>
</feature>
<keyword evidence="8" id="KW-1185">Reference proteome</keyword>
<dbReference type="STRING" id="2018661.A0A2A2LKD8"/>
<evidence type="ECO:0000256" key="5">
    <source>
        <dbReference type="ARBA" id="ARBA00023136"/>
    </source>
</evidence>
<proteinExistence type="predicted"/>
<keyword evidence="2 6" id="KW-0812">Transmembrane</keyword>
<comment type="subcellular location">
    <subcellularLocation>
        <location evidence="1">Membrane</location>
        <topology evidence="1">Multi-pass membrane protein</topology>
    </subcellularLocation>
</comment>
<evidence type="ECO:0000313" key="8">
    <source>
        <dbReference type="Proteomes" id="UP000218231"/>
    </source>
</evidence>
<evidence type="ECO:0000313" key="7">
    <source>
        <dbReference type="EMBL" id="PAV86575.1"/>
    </source>
</evidence>
<dbReference type="InterPro" id="IPR036846">
    <property type="entry name" value="GM2-AP_sf"/>
</dbReference>
<dbReference type="Pfam" id="PF08395">
    <property type="entry name" value="7tm_7"/>
    <property type="match status" value="1"/>
</dbReference>
<reference evidence="7 8" key="1">
    <citation type="journal article" date="2017" name="Curr. Biol.">
        <title>Genome architecture and evolution of a unichromosomal asexual nematode.</title>
        <authorList>
            <person name="Fradin H."/>
            <person name="Zegar C."/>
            <person name="Gutwein M."/>
            <person name="Lucas J."/>
            <person name="Kovtun M."/>
            <person name="Corcoran D."/>
            <person name="Baugh L.R."/>
            <person name="Kiontke K."/>
            <person name="Gunsalus K."/>
            <person name="Fitch D.H."/>
            <person name="Piano F."/>
        </authorList>
    </citation>
    <scope>NUCLEOTIDE SEQUENCE [LARGE SCALE GENOMIC DNA]</scope>
    <source>
        <strain evidence="7">PF1309</strain>
    </source>
</reference>
<evidence type="ECO:0000256" key="3">
    <source>
        <dbReference type="ARBA" id="ARBA00022729"/>
    </source>
</evidence>
<sequence length="523" mass="59322">MNHTSNSGRMFAQNGHSTADAAARRCQMLNMRSIRTKYYWAREKALSSMSLGAERKLSEEIDMKGTYSDEILRPLYYYMMLLGLNHTFTGKKWKTPMMLYNYTALLLLICCTIRRITQIGEKSSNSHSSDADAGFKGSVLDPTFVLTLCHALLLFSGTSATFLLLKLQKQRSKMYHILDQGLGKNRSKELDEKHFFMNRVMVIMSFCFSFAMAAVQILTKLGIIGLPDTPNLIDDKFYFVILEGYVIFLAQSSISMLAILFYQLCKILQISIVKLVEEMVPPEKEDCPLPEQSLQQIHDVQLHYQEIFTGKLLIEDNFSFALFYTYGCCIPLTCLLGYISFRNRGADFMENMAVGLWITNTLITLGLFSFPAFMVHEEGEKLLTASFKMYHETLCEERDLLILGKVRIYEEIDTEIFTFVNVQTSADLHKPGEMCYGANETTGCGGIGSCLYCTSCNSIDEWKGLLGAELLVNDRPLGCDVVEPGHYDNVRLKFCIPRLARFLEMQGIEDDAIDHLIASTKNV</sequence>
<keyword evidence="5 6" id="KW-0472">Membrane</keyword>
<feature type="transmembrane region" description="Helical" evidence="6">
    <location>
        <begin position="196"/>
        <end position="217"/>
    </location>
</feature>
<gene>
    <name evidence="7" type="ORF">WR25_12978</name>
</gene>
<dbReference type="SUPFAM" id="SSF63707">
    <property type="entry name" value="Ganglioside M2 (gm2) activator"/>
    <property type="match status" value="1"/>
</dbReference>
<dbReference type="InterPro" id="IPR013604">
    <property type="entry name" value="7TM_chemorcpt"/>
</dbReference>
<dbReference type="AlphaFoldDB" id="A0A2A2LKD8"/>
<feature type="transmembrane region" description="Helical" evidence="6">
    <location>
        <begin position="321"/>
        <end position="341"/>
    </location>
</feature>
<evidence type="ECO:0000256" key="4">
    <source>
        <dbReference type="ARBA" id="ARBA00022989"/>
    </source>
</evidence>
<dbReference type="GO" id="GO:0016020">
    <property type="term" value="C:membrane"/>
    <property type="evidence" value="ECO:0007669"/>
    <property type="project" value="UniProtKB-SubCell"/>
</dbReference>
<evidence type="ECO:0000256" key="2">
    <source>
        <dbReference type="ARBA" id="ARBA00022692"/>
    </source>
</evidence>
<dbReference type="Proteomes" id="UP000218231">
    <property type="component" value="Unassembled WGS sequence"/>
</dbReference>
<dbReference type="PANTHER" id="PTHR37976:SF2">
    <property type="entry name" value="PROTEIN CBG16925"/>
    <property type="match status" value="1"/>
</dbReference>
<organism evidence="7 8">
    <name type="scientific">Diploscapter pachys</name>
    <dbReference type="NCBI Taxonomy" id="2018661"/>
    <lineage>
        <taxon>Eukaryota</taxon>
        <taxon>Metazoa</taxon>
        <taxon>Ecdysozoa</taxon>
        <taxon>Nematoda</taxon>
        <taxon>Chromadorea</taxon>
        <taxon>Rhabditida</taxon>
        <taxon>Rhabditina</taxon>
        <taxon>Rhabditomorpha</taxon>
        <taxon>Rhabditoidea</taxon>
        <taxon>Rhabditidae</taxon>
        <taxon>Diploscapter</taxon>
    </lineage>
</organism>
<dbReference type="GO" id="GO:0050909">
    <property type="term" value="P:sensory perception of taste"/>
    <property type="evidence" value="ECO:0007669"/>
    <property type="project" value="InterPro"/>
</dbReference>
<feature type="transmembrane region" description="Helical" evidence="6">
    <location>
        <begin position="99"/>
        <end position="117"/>
    </location>
</feature>